<proteinExistence type="predicted"/>
<dbReference type="PANTHER" id="PTHR10218:SF302">
    <property type="entry name" value="GUANINE NUCLEOTIDE-BINDING PROTEIN ALPHA-5 SUBUNIT"/>
    <property type="match status" value="1"/>
</dbReference>
<dbReference type="Gene3D" id="1.10.400.10">
    <property type="entry name" value="GI Alpha 1, domain 2-like"/>
    <property type="match status" value="1"/>
</dbReference>
<feature type="signal peptide" evidence="5">
    <location>
        <begin position="1"/>
        <end position="28"/>
    </location>
</feature>
<feature type="chain" id="PRO_5046617685" evidence="5">
    <location>
        <begin position="29"/>
        <end position="438"/>
    </location>
</feature>
<evidence type="ECO:0000256" key="3">
    <source>
        <dbReference type="ARBA" id="ARBA00023134"/>
    </source>
</evidence>
<keyword evidence="2" id="KW-0547">Nucleotide-binding</keyword>
<dbReference type="EMBL" id="JBHFEH010000059">
    <property type="protein sequence ID" value="KAL2049713.1"/>
    <property type="molecule type" value="Genomic_DNA"/>
</dbReference>
<reference evidence="6 7" key="1">
    <citation type="submission" date="2024-09" db="EMBL/GenBank/DDBJ databases">
        <title>Rethinking Asexuality: The Enigmatic Case of Functional Sexual Genes in Lepraria (Stereocaulaceae).</title>
        <authorList>
            <person name="Doellman M."/>
            <person name="Sun Y."/>
            <person name="Barcenas-Pena A."/>
            <person name="Lumbsch H.T."/>
            <person name="Grewe F."/>
        </authorList>
    </citation>
    <scope>NUCLEOTIDE SEQUENCE [LARGE SCALE GENOMIC DNA]</scope>
    <source>
        <strain evidence="6 7">Grewe 0041</strain>
    </source>
</reference>
<name>A0ABR4AX65_9LECA</name>
<evidence type="ECO:0000256" key="5">
    <source>
        <dbReference type="SAM" id="SignalP"/>
    </source>
</evidence>
<keyword evidence="3" id="KW-0342">GTP-binding</keyword>
<accession>A0ABR4AX65</accession>
<evidence type="ECO:0000256" key="1">
    <source>
        <dbReference type="ARBA" id="ARBA00022723"/>
    </source>
</evidence>
<keyword evidence="5" id="KW-0732">Signal</keyword>
<evidence type="ECO:0000256" key="2">
    <source>
        <dbReference type="ARBA" id="ARBA00022741"/>
    </source>
</evidence>
<evidence type="ECO:0000313" key="7">
    <source>
        <dbReference type="Proteomes" id="UP001590951"/>
    </source>
</evidence>
<dbReference type="InterPro" id="IPR027417">
    <property type="entry name" value="P-loop_NTPase"/>
</dbReference>
<organism evidence="6 7">
    <name type="scientific">Lepraria finkii</name>
    <dbReference type="NCBI Taxonomy" id="1340010"/>
    <lineage>
        <taxon>Eukaryota</taxon>
        <taxon>Fungi</taxon>
        <taxon>Dikarya</taxon>
        <taxon>Ascomycota</taxon>
        <taxon>Pezizomycotina</taxon>
        <taxon>Lecanoromycetes</taxon>
        <taxon>OSLEUM clade</taxon>
        <taxon>Lecanoromycetidae</taxon>
        <taxon>Lecanorales</taxon>
        <taxon>Lecanorineae</taxon>
        <taxon>Stereocaulaceae</taxon>
        <taxon>Lepraria</taxon>
    </lineage>
</organism>
<dbReference type="SMART" id="SM00275">
    <property type="entry name" value="G_alpha"/>
    <property type="match status" value="1"/>
</dbReference>
<dbReference type="InterPro" id="IPR011025">
    <property type="entry name" value="GproteinA_insert"/>
</dbReference>
<dbReference type="SUPFAM" id="SSF52540">
    <property type="entry name" value="P-loop containing nucleoside triphosphate hydrolases"/>
    <property type="match status" value="1"/>
</dbReference>
<keyword evidence="4" id="KW-0807">Transducer</keyword>
<comment type="caution">
    <text evidence="6">The sequence shown here is derived from an EMBL/GenBank/DDBJ whole genome shotgun (WGS) entry which is preliminary data.</text>
</comment>
<evidence type="ECO:0000313" key="6">
    <source>
        <dbReference type="EMBL" id="KAL2049713.1"/>
    </source>
</evidence>
<dbReference type="Proteomes" id="UP001590951">
    <property type="component" value="Unassembled WGS sequence"/>
</dbReference>
<dbReference type="PANTHER" id="PTHR10218">
    <property type="entry name" value="GTP-BINDING PROTEIN ALPHA SUBUNIT"/>
    <property type="match status" value="1"/>
</dbReference>
<dbReference type="InterPro" id="IPR001019">
    <property type="entry name" value="Gprotein_alpha_su"/>
</dbReference>
<dbReference type="Gene3D" id="3.40.50.300">
    <property type="entry name" value="P-loop containing nucleotide triphosphate hydrolases"/>
    <property type="match status" value="1"/>
</dbReference>
<gene>
    <name evidence="6" type="ORF">ABVK25_010054</name>
</gene>
<evidence type="ECO:0000256" key="4">
    <source>
        <dbReference type="ARBA" id="ARBA00023224"/>
    </source>
</evidence>
<dbReference type="Pfam" id="PF00503">
    <property type="entry name" value="G-alpha"/>
    <property type="match status" value="1"/>
</dbReference>
<dbReference type="PRINTS" id="PR00318">
    <property type="entry name" value="GPROTEINA"/>
</dbReference>
<sequence>MKRPPRWSARSFTVCAVWWSCLSGLSLADVSVISVISLPISAGELWNGQRYSNLFAASKGALEGITEEYHCVRTVSRQGFESSQDSDWRTRTESRMGSISRLGSISPSSNPDAAKGKFSYFQTVKKLLRTRDESPNREGSRTPSISIGESGISIAVLPRKIALIGASLSRNTTIYNHLQILHSKNFSKTDRFDARRWVVSDSSMPPRWLKMIWSSYKWTVVLNRKMRRCVSSNNRVEVKGIDAYATSYSWTIWNIFFTSQDLVPDELLLRSHAETTRVDEVSLKIDHTGCQILDVGGLRLERDKWAQCIKGVDNPVFVVSLTGYCQPRDEDPEPNQMEESLTLFEQMAKLEELKTVAILLSLNKVDIFKSKTLTTPICDTFSAYSGSLGCVTACIFFVDGIMKRDERPNGILRICVTSAVDPKTSAGTLDSEALLGER</sequence>
<dbReference type="PROSITE" id="PS51882">
    <property type="entry name" value="G_ALPHA"/>
    <property type="match status" value="1"/>
</dbReference>
<protein>
    <submittedName>
        <fullName evidence="6">Uncharacterized protein</fullName>
    </submittedName>
</protein>
<keyword evidence="7" id="KW-1185">Reference proteome</keyword>
<keyword evidence="1" id="KW-0479">Metal-binding</keyword>